<dbReference type="Gene3D" id="3.60.130.10">
    <property type="entry name" value="Clavaminate synthase-like"/>
    <property type="match status" value="1"/>
</dbReference>
<dbReference type="Proteomes" id="UP000198284">
    <property type="component" value="Unassembled WGS sequence"/>
</dbReference>
<proteinExistence type="inferred from homology"/>
<dbReference type="GO" id="GO:0006790">
    <property type="term" value="P:sulfur compound metabolic process"/>
    <property type="evidence" value="ECO:0007669"/>
    <property type="project" value="TreeGrafter"/>
</dbReference>
<dbReference type="GO" id="GO:0046872">
    <property type="term" value="F:metal ion binding"/>
    <property type="evidence" value="ECO:0007669"/>
    <property type="project" value="UniProtKB-KW"/>
</dbReference>
<evidence type="ECO:0000256" key="4">
    <source>
        <dbReference type="ARBA" id="ARBA00023002"/>
    </source>
</evidence>
<name>A0A239M2J9_9BURK</name>
<accession>A0A239M2J9</accession>
<dbReference type="InterPro" id="IPR003819">
    <property type="entry name" value="TauD/TfdA-like"/>
</dbReference>
<evidence type="ECO:0000313" key="8">
    <source>
        <dbReference type="Proteomes" id="UP000198284"/>
    </source>
</evidence>
<dbReference type="SUPFAM" id="SSF51197">
    <property type="entry name" value="Clavaminate synthase-like"/>
    <property type="match status" value="1"/>
</dbReference>
<protein>
    <submittedName>
        <fullName evidence="7">Taurine dioxygenase</fullName>
    </submittedName>
</protein>
<dbReference type="OrthoDB" id="581608at2"/>
<comment type="similarity">
    <text evidence="1">Belongs to the TfdA dioxygenase family.</text>
</comment>
<dbReference type="InterPro" id="IPR042098">
    <property type="entry name" value="TauD-like_sf"/>
</dbReference>
<dbReference type="InterPro" id="IPR051323">
    <property type="entry name" value="AtsK-like"/>
</dbReference>
<dbReference type="PANTHER" id="PTHR30468">
    <property type="entry name" value="ALPHA-KETOGLUTARATE-DEPENDENT SULFONATE DIOXYGENASE"/>
    <property type="match status" value="1"/>
</dbReference>
<sequence>MSRIRVTPLSPALGAEIAGIDLHQPIDQHTFAELQQAWREHLVLRFRGQPLSDPQLLAVSRQFGELDPPGPNPLGKPFLSDFPEINVISNVKVNDQPIGNLGDGEAAWHGDMTYVDAPPRAALLHALELPEAGGDTYWSNMYLAHEALPAELKRAIAGRSAIHDATYNSAGIMRKGMKEVTDPREAPGARHPLVIRHPDTGRAALFLGRRRNSYIIGLPLSDSDALLDAIWAHATKPEFTFKQQWRQHDLILWDNRCTLHRRDAFDPDARRIMHRTQIKGTALAEA</sequence>
<dbReference type="PANTHER" id="PTHR30468:SF1">
    <property type="entry name" value="ALPHA-KETOGLUTARATE-DEPENDENT SULFONATE DIOXYGENASE"/>
    <property type="match status" value="1"/>
</dbReference>
<evidence type="ECO:0000256" key="1">
    <source>
        <dbReference type="ARBA" id="ARBA00005896"/>
    </source>
</evidence>
<organism evidence="7 8">
    <name type="scientific">Noviherbaspirillum humi</name>
    <dbReference type="NCBI Taxonomy" id="1688639"/>
    <lineage>
        <taxon>Bacteria</taxon>
        <taxon>Pseudomonadati</taxon>
        <taxon>Pseudomonadota</taxon>
        <taxon>Betaproteobacteria</taxon>
        <taxon>Burkholderiales</taxon>
        <taxon>Oxalobacteraceae</taxon>
        <taxon>Noviherbaspirillum</taxon>
    </lineage>
</organism>
<reference evidence="7 8" key="1">
    <citation type="submission" date="2017-06" db="EMBL/GenBank/DDBJ databases">
        <authorList>
            <person name="Kim H.J."/>
            <person name="Triplett B.A."/>
        </authorList>
    </citation>
    <scope>NUCLEOTIDE SEQUENCE [LARGE SCALE GENOMIC DNA]</scope>
    <source>
        <strain evidence="7 8">U15</strain>
    </source>
</reference>
<evidence type="ECO:0000259" key="6">
    <source>
        <dbReference type="Pfam" id="PF02668"/>
    </source>
</evidence>
<evidence type="ECO:0000256" key="3">
    <source>
        <dbReference type="ARBA" id="ARBA00022964"/>
    </source>
</evidence>
<evidence type="ECO:0000256" key="2">
    <source>
        <dbReference type="ARBA" id="ARBA00022723"/>
    </source>
</evidence>
<dbReference type="AlphaFoldDB" id="A0A239M2J9"/>
<keyword evidence="8" id="KW-1185">Reference proteome</keyword>
<gene>
    <name evidence="7" type="ORF">SAMN06265795_12914</name>
</gene>
<evidence type="ECO:0000256" key="5">
    <source>
        <dbReference type="ARBA" id="ARBA00023004"/>
    </source>
</evidence>
<keyword evidence="5" id="KW-0408">Iron</keyword>
<dbReference type="GO" id="GO:0005737">
    <property type="term" value="C:cytoplasm"/>
    <property type="evidence" value="ECO:0007669"/>
    <property type="project" value="TreeGrafter"/>
</dbReference>
<evidence type="ECO:0000313" key="7">
    <source>
        <dbReference type="EMBL" id="SNT36154.1"/>
    </source>
</evidence>
<feature type="domain" description="TauD/TfdA-like" evidence="6">
    <location>
        <begin position="6"/>
        <end position="276"/>
    </location>
</feature>
<keyword evidence="4" id="KW-0560">Oxidoreductase</keyword>
<dbReference type="EMBL" id="FZOT01000029">
    <property type="protein sequence ID" value="SNT36154.1"/>
    <property type="molecule type" value="Genomic_DNA"/>
</dbReference>
<keyword evidence="3 7" id="KW-0223">Dioxygenase</keyword>
<dbReference type="RefSeq" id="WP_089401750.1">
    <property type="nucleotide sequence ID" value="NZ_FZOT01000029.1"/>
</dbReference>
<keyword evidence="2" id="KW-0479">Metal-binding</keyword>
<dbReference type="GO" id="GO:0000908">
    <property type="term" value="F:taurine dioxygenase activity"/>
    <property type="evidence" value="ECO:0007669"/>
    <property type="project" value="TreeGrafter"/>
</dbReference>
<dbReference type="Pfam" id="PF02668">
    <property type="entry name" value="TauD"/>
    <property type="match status" value="1"/>
</dbReference>